<evidence type="ECO:0000256" key="2">
    <source>
        <dbReference type="ARBA" id="ARBA00022448"/>
    </source>
</evidence>
<evidence type="ECO:0000313" key="14">
    <source>
        <dbReference type="EMBL" id="CAE8631513.1"/>
    </source>
</evidence>
<dbReference type="InterPro" id="IPR006153">
    <property type="entry name" value="Cation/H_exchanger_TM"/>
</dbReference>
<dbReference type="OMA" id="TIIKSTY"/>
<feature type="region of interest" description="Disordered" evidence="10">
    <location>
        <begin position="81"/>
        <end position="148"/>
    </location>
</feature>
<evidence type="ECO:0000256" key="9">
    <source>
        <dbReference type="ARBA" id="ARBA00023201"/>
    </source>
</evidence>
<dbReference type="GO" id="GO:0015385">
    <property type="term" value="F:sodium:proton antiporter activity"/>
    <property type="evidence" value="ECO:0007669"/>
    <property type="project" value="InterPro"/>
</dbReference>
<evidence type="ECO:0000259" key="13">
    <source>
        <dbReference type="Pfam" id="PF00999"/>
    </source>
</evidence>
<comment type="subcellular location">
    <subcellularLocation>
        <location evidence="1">Cell membrane</location>
        <topology evidence="1">Multi-pass membrane protein</topology>
    </subcellularLocation>
</comment>
<organism evidence="14 16">
    <name type="scientific">Polarella glacialis</name>
    <name type="common">Dinoflagellate</name>
    <dbReference type="NCBI Taxonomy" id="89957"/>
    <lineage>
        <taxon>Eukaryota</taxon>
        <taxon>Sar</taxon>
        <taxon>Alveolata</taxon>
        <taxon>Dinophyceae</taxon>
        <taxon>Suessiales</taxon>
        <taxon>Suessiaceae</taxon>
        <taxon>Polarella</taxon>
    </lineage>
</organism>
<dbReference type="Proteomes" id="UP000654075">
    <property type="component" value="Unassembled WGS sequence"/>
</dbReference>
<feature type="domain" description="Cation/H+ exchanger transmembrane" evidence="13">
    <location>
        <begin position="170"/>
        <end position="539"/>
    </location>
</feature>
<evidence type="ECO:0000256" key="6">
    <source>
        <dbReference type="ARBA" id="ARBA00023053"/>
    </source>
</evidence>
<dbReference type="GO" id="GO:0015386">
    <property type="term" value="F:potassium:proton antiporter activity"/>
    <property type="evidence" value="ECO:0007669"/>
    <property type="project" value="TreeGrafter"/>
</dbReference>
<name>A0A813H1H5_POLGL</name>
<feature type="compositionally biased region" description="Low complexity" evidence="10">
    <location>
        <begin position="106"/>
        <end position="123"/>
    </location>
</feature>
<dbReference type="GO" id="GO:0005886">
    <property type="term" value="C:plasma membrane"/>
    <property type="evidence" value="ECO:0007669"/>
    <property type="project" value="UniProtKB-SubCell"/>
</dbReference>
<reference evidence="14" key="1">
    <citation type="submission" date="2021-02" db="EMBL/GenBank/DDBJ databases">
        <authorList>
            <person name="Dougan E. K."/>
            <person name="Rhodes N."/>
            <person name="Thang M."/>
            <person name="Chan C."/>
        </authorList>
    </citation>
    <scope>NUCLEOTIDE SEQUENCE</scope>
</reference>
<feature type="transmembrane region" description="Helical" evidence="11">
    <location>
        <begin position="156"/>
        <end position="173"/>
    </location>
</feature>
<feature type="compositionally biased region" description="Basic and acidic residues" evidence="10">
    <location>
        <begin position="126"/>
        <end position="148"/>
    </location>
</feature>
<dbReference type="EMBL" id="CAJNNW010002278">
    <property type="protein sequence ID" value="CAE8644093.1"/>
    <property type="molecule type" value="Genomic_DNA"/>
</dbReference>
<accession>A0A813H1H5</accession>
<evidence type="ECO:0000256" key="5">
    <source>
        <dbReference type="ARBA" id="ARBA00022989"/>
    </source>
</evidence>
<evidence type="ECO:0000256" key="3">
    <source>
        <dbReference type="ARBA" id="ARBA00022475"/>
    </source>
</evidence>
<dbReference type="GO" id="GO:0098719">
    <property type="term" value="P:sodium ion import across plasma membrane"/>
    <property type="evidence" value="ECO:0007669"/>
    <property type="project" value="TreeGrafter"/>
</dbReference>
<feature type="transmembrane region" description="Helical" evidence="11">
    <location>
        <begin position="226"/>
        <end position="243"/>
    </location>
</feature>
<evidence type="ECO:0000256" key="12">
    <source>
        <dbReference type="SAM" id="SignalP"/>
    </source>
</evidence>
<dbReference type="Pfam" id="PF00999">
    <property type="entry name" value="Na_H_Exchanger"/>
    <property type="match status" value="1"/>
</dbReference>
<sequence length="944" mass="103398">MPRLVISRSAALLLAALPTYLRASGLAADPINCAEVSSSESSSEESCRLLSQWQQGLKAQQKLRDLGFDVDVLAQSFAAGAPGRRADSATTADPSHSSHATTAVPSHNSSNDSNDSNHSNHSNTTAEHDTSSAEHDTGSEEHVAEHETHVTHQKDGLLFMFTTLAYGCVLCYGLSRLAPFLPYTVFCYLLGMTMGAIDRKMRDTWPDDISIYSQSIVMWRGIDPHMMLHAFLPGLLFGDALSINKHQFWKCLGSCTLLATLGVLYGALLTALSVFYMAPKGLTFYESWTQGAILSATDPVAVVAILNSLGASAKLNMLVSGESLMNDGVALVVYTVFHDMSKGKEYGAGDMISYFFQLFFGGIGLGLVFGFLTAGLMALASSKMHHEDTVVQTALMFSCAYLSFWTAESSQIQVSGVLSCVTASIVIAFYAKQVLVERASVEHVWHFAEYVGNTLLFMLAGVMVGDLLVSNELELDGGDVGWFIGLYVLMNLIRLIVVFSFYPLLVRMGYGVTWQECIMMVWGGLRGAVGLAMAVEVATVTVDHEGNALDNDTMLRRKYIMLQVGVFTTMTLVINAPTTGWITRKLGLVKPSKTEVALLASHQKRLQTTAFDFLAGIKGKLIFEGFDEDVVHSVILAANHSSHDHGSKGAKYGDLDSDDECIIDQVDESEDLSVQRDIFLRLVGADYWQMVDNGIIPTDTDILPTLMASVDHAKDYVTTGLLDWESVHTSCTRVDWIMNRLGPSVRGWKVVKLIEQMVEGHAVITLNCYIAAHEYAQERAAKHLSGGSLERILTESKANVELALKFMSCRNFDSVQLAKTWQLSKTILELQRHKIHKWVSNGILTEGQAHTLLHSVSSGQSHLTHHVSSRNLEKSGIDLHAMFHVGTRMSEIAHQHLKTDDKAQMPDDPDALIILPNAIESPAKEFSVPLGAVAEDEYPENPES</sequence>
<feature type="chain" id="PRO_5035682205" description="Cation/H+ exchanger transmembrane domain-containing protein" evidence="12">
    <location>
        <begin position="24"/>
        <end position="944"/>
    </location>
</feature>
<evidence type="ECO:0000313" key="15">
    <source>
        <dbReference type="EMBL" id="CAE8644093.1"/>
    </source>
</evidence>
<feature type="transmembrane region" description="Helical" evidence="11">
    <location>
        <begin position="255"/>
        <end position="278"/>
    </location>
</feature>
<feature type="transmembrane region" description="Helical" evidence="11">
    <location>
        <begin position="354"/>
        <end position="377"/>
    </location>
</feature>
<keyword evidence="9" id="KW-0739">Sodium transport</keyword>
<dbReference type="OrthoDB" id="441412at2759"/>
<evidence type="ECO:0000256" key="10">
    <source>
        <dbReference type="SAM" id="MobiDB-lite"/>
    </source>
</evidence>
<keyword evidence="2" id="KW-0813">Transport</keyword>
<feature type="transmembrane region" description="Helical" evidence="11">
    <location>
        <begin position="412"/>
        <end position="431"/>
    </location>
</feature>
<feature type="transmembrane region" description="Helical" evidence="11">
    <location>
        <begin position="560"/>
        <end position="583"/>
    </location>
</feature>
<proteinExistence type="predicted"/>
<keyword evidence="5 11" id="KW-1133">Transmembrane helix</keyword>
<keyword evidence="3" id="KW-1003">Cell membrane</keyword>
<evidence type="ECO:0000256" key="4">
    <source>
        <dbReference type="ARBA" id="ARBA00022692"/>
    </source>
</evidence>
<evidence type="ECO:0000256" key="1">
    <source>
        <dbReference type="ARBA" id="ARBA00004651"/>
    </source>
</evidence>
<dbReference type="PANTHER" id="PTHR10110">
    <property type="entry name" value="SODIUM/HYDROGEN EXCHANGER"/>
    <property type="match status" value="1"/>
</dbReference>
<dbReference type="Proteomes" id="UP000626109">
    <property type="component" value="Unassembled WGS sequence"/>
</dbReference>
<evidence type="ECO:0000256" key="7">
    <source>
        <dbReference type="ARBA" id="ARBA00023065"/>
    </source>
</evidence>
<evidence type="ECO:0000256" key="8">
    <source>
        <dbReference type="ARBA" id="ARBA00023136"/>
    </source>
</evidence>
<feature type="transmembrane region" description="Helical" evidence="11">
    <location>
        <begin position="484"/>
        <end position="505"/>
    </location>
</feature>
<keyword evidence="4 11" id="KW-0812">Transmembrane</keyword>
<dbReference type="PANTHER" id="PTHR10110:SF86">
    <property type="entry name" value="SODIUM_HYDROGEN EXCHANGER 7"/>
    <property type="match status" value="1"/>
</dbReference>
<evidence type="ECO:0000313" key="16">
    <source>
        <dbReference type="Proteomes" id="UP000654075"/>
    </source>
</evidence>
<feature type="transmembrane region" description="Helical" evidence="11">
    <location>
        <begin position="443"/>
        <end position="464"/>
    </location>
</feature>
<keyword evidence="8 11" id="KW-0472">Membrane</keyword>
<keyword evidence="6" id="KW-0915">Sodium</keyword>
<comment type="caution">
    <text evidence="14">The sequence shown here is derived from an EMBL/GenBank/DDBJ whole genome shotgun (WGS) entry which is preliminary data.</text>
</comment>
<dbReference type="InterPro" id="IPR018422">
    <property type="entry name" value="Cation/H_exchanger_CPA1"/>
</dbReference>
<gene>
    <name evidence="14" type="ORF">PGLA1383_LOCUS47614</name>
    <name evidence="15" type="ORF">PGLA2088_LOCUS2748</name>
</gene>
<dbReference type="EMBL" id="CAJNNV010030150">
    <property type="protein sequence ID" value="CAE8631513.1"/>
    <property type="molecule type" value="Genomic_DNA"/>
</dbReference>
<dbReference type="Gene3D" id="6.10.140.1330">
    <property type="match status" value="1"/>
</dbReference>
<keyword evidence="7" id="KW-0406">Ion transport</keyword>
<feature type="compositionally biased region" description="Polar residues" evidence="10">
    <location>
        <begin position="88"/>
        <end position="105"/>
    </location>
</feature>
<protein>
    <recommendedName>
        <fullName evidence="13">Cation/H+ exchanger transmembrane domain-containing protein</fullName>
    </recommendedName>
</protein>
<keyword evidence="16" id="KW-1185">Reference proteome</keyword>
<dbReference type="AlphaFoldDB" id="A0A813H1H5"/>
<evidence type="ECO:0000256" key="11">
    <source>
        <dbReference type="SAM" id="Phobius"/>
    </source>
</evidence>
<feature type="signal peptide" evidence="12">
    <location>
        <begin position="1"/>
        <end position="23"/>
    </location>
</feature>
<keyword evidence="12" id="KW-0732">Signal</keyword>
<dbReference type="GO" id="GO:0051453">
    <property type="term" value="P:regulation of intracellular pH"/>
    <property type="evidence" value="ECO:0007669"/>
    <property type="project" value="TreeGrafter"/>
</dbReference>